<dbReference type="InterPro" id="IPR027385">
    <property type="entry name" value="Beta-barrel_OMP"/>
</dbReference>
<evidence type="ECO:0000313" key="4">
    <source>
        <dbReference type="EMBL" id="MEB5477215.1"/>
    </source>
</evidence>
<accession>A0ABU6DTQ6</accession>
<evidence type="ECO:0000259" key="3">
    <source>
        <dbReference type="Pfam" id="PF13505"/>
    </source>
</evidence>
<keyword evidence="1 2" id="KW-0732">Signal</keyword>
<protein>
    <submittedName>
        <fullName evidence="4">Porin family protein</fullName>
    </submittedName>
</protein>
<dbReference type="Pfam" id="PF13505">
    <property type="entry name" value="OMP_b-brl"/>
    <property type="match status" value="1"/>
</dbReference>
<feature type="signal peptide" evidence="2">
    <location>
        <begin position="1"/>
        <end position="20"/>
    </location>
</feature>
<feature type="domain" description="Outer membrane protein beta-barrel" evidence="3">
    <location>
        <begin position="12"/>
        <end position="165"/>
    </location>
</feature>
<name>A0ABU6DTQ6_9GAMM</name>
<reference evidence="4 5" key="1">
    <citation type="submission" date="2019-08" db="EMBL/GenBank/DDBJ databases">
        <title>Five species of Acinetobacter isolated from floral nectar and animal pollinators.</title>
        <authorList>
            <person name="Hendry T.A."/>
        </authorList>
    </citation>
    <scope>NUCLEOTIDE SEQUENCE [LARGE SCALE GENOMIC DNA]</scope>
    <source>
        <strain evidence="4 5">MD18.27</strain>
    </source>
</reference>
<dbReference type="RefSeq" id="WP_195771937.1">
    <property type="nucleotide sequence ID" value="NZ_VTDN01000006.1"/>
</dbReference>
<dbReference type="SUPFAM" id="SSF56925">
    <property type="entry name" value="OMPA-like"/>
    <property type="match status" value="1"/>
</dbReference>
<evidence type="ECO:0000256" key="2">
    <source>
        <dbReference type="SAM" id="SignalP"/>
    </source>
</evidence>
<dbReference type="Gene3D" id="2.40.160.20">
    <property type="match status" value="1"/>
</dbReference>
<keyword evidence="5" id="KW-1185">Reference proteome</keyword>
<dbReference type="InterPro" id="IPR011250">
    <property type="entry name" value="OMP/PagP_B-barrel"/>
</dbReference>
<evidence type="ECO:0000313" key="5">
    <source>
        <dbReference type="Proteomes" id="UP001339883"/>
    </source>
</evidence>
<dbReference type="Proteomes" id="UP001339883">
    <property type="component" value="Unassembled WGS sequence"/>
</dbReference>
<gene>
    <name evidence="4" type="ORF">I2F25_09195</name>
</gene>
<feature type="chain" id="PRO_5047023693" evidence="2">
    <location>
        <begin position="21"/>
        <end position="165"/>
    </location>
</feature>
<evidence type="ECO:0000256" key="1">
    <source>
        <dbReference type="ARBA" id="ARBA00022729"/>
    </source>
</evidence>
<sequence>MKKLLLLSLLGAMGLTGANAANLMDFSNMKPYVGAGYTYQTQDDVNLHFLGLNGGVQLNDFLGLEAFWNKSTNEPLKGEKLDVQYYGAGITGQYPLVDQVYAKGLVGVSVMKADYGYDERTESGVIAQLGLGYNFNKNVAAEVSYTHQSPFSGVDGVNVQVKYKF</sequence>
<comment type="caution">
    <text evidence="4">The sequence shown here is derived from an EMBL/GenBank/DDBJ whole genome shotgun (WGS) entry which is preliminary data.</text>
</comment>
<proteinExistence type="predicted"/>
<dbReference type="EMBL" id="VTDN01000006">
    <property type="protein sequence ID" value="MEB5477215.1"/>
    <property type="molecule type" value="Genomic_DNA"/>
</dbReference>
<organism evidence="4 5">
    <name type="scientific">Acinetobacter pollinis</name>
    <dbReference type="NCBI Taxonomy" id="2605270"/>
    <lineage>
        <taxon>Bacteria</taxon>
        <taxon>Pseudomonadati</taxon>
        <taxon>Pseudomonadota</taxon>
        <taxon>Gammaproteobacteria</taxon>
        <taxon>Moraxellales</taxon>
        <taxon>Moraxellaceae</taxon>
        <taxon>Acinetobacter</taxon>
    </lineage>
</organism>